<feature type="region of interest" description="Disordered" evidence="2">
    <location>
        <begin position="1"/>
        <end position="28"/>
    </location>
</feature>
<evidence type="ECO:0000256" key="2">
    <source>
        <dbReference type="SAM" id="MobiDB-lite"/>
    </source>
</evidence>
<gene>
    <name evidence="4" type="ORF">RM572_17475</name>
</gene>
<dbReference type="SUPFAM" id="SSF51735">
    <property type="entry name" value="NAD(P)-binding Rossmann-fold domains"/>
    <property type="match status" value="1"/>
</dbReference>
<dbReference type="PANTHER" id="PTHR42687">
    <property type="entry name" value="L-THREONINE 3-DEHYDROGENASE"/>
    <property type="match status" value="1"/>
</dbReference>
<keyword evidence="5" id="KW-1185">Reference proteome</keyword>
<evidence type="ECO:0000313" key="5">
    <source>
        <dbReference type="Proteomes" id="UP001183414"/>
    </source>
</evidence>
<dbReference type="InterPro" id="IPR036291">
    <property type="entry name" value="NAD(P)-bd_dom_sf"/>
</dbReference>
<evidence type="ECO:0000313" key="4">
    <source>
        <dbReference type="EMBL" id="MDT0380546.1"/>
    </source>
</evidence>
<feature type="region of interest" description="Disordered" evidence="2">
    <location>
        <begin position="368"/>
        <end position="394"/>
    </location>
</feature>
<sequence>MSPHAPRSSPAPAPSPAVRPRRRSSRDRPTVLLTGAAGVLGRALLEELLVDHDVVCMRHRTPLGDPRVREVKGNLLEPRLGMTRAERFTLASEVDLVVHSAAATSWQLSPENIHRTNVQGTEAVIDIAERAEAPVYYMSTAFVANPLSAADRERFPGAAAYLASKTEAERRLRDARVPGVILRPSVVMGDSCTGQIAGAQGLTTALAAIVLGQVPVVPGAPGTRIDCVPQDYLARATVDLMRSGVTEGEFWLTAGKRALVLHDIVRTCADFAEHLGLPRPTPPRLLPVESVHRLLMPLLDGTALPARTRKQFRNYAELLLVFQRALPFETDLGRSCGTEVTEGVLQDALLRNLESWADDRSGMISRIRRQSRSTARNAPRFHPQSGGRVRERAS</sequence>
<evidence type="ECO:0000259" key="3">
    <source>
        <dbReference type="Pfam" id="PF07993"/>
    </source>
</evidence>
<name>A0ABU2NU80_9ACTN</name>
<reference evidence="5" key="1">
    <citation type="submission" date="2023-07" db="EMBL/GenBank/DDBJ databases">
        <title>30 novel species of actinomycetes from the DSMZ collection.</title>
        <authorList>
            <person name="Nouioui I."/>
        </authorList>
    </citation>
    <scope>NUCLEOTIDE SEQUENCE [LARGE SCALE GENOMIC DNA]</scope>
    <source>
        <strain evidence="5">DSM 42041</strain>
    </source>
</reference>
<dbReference type="Proteomes" id="UP001183414">
    <property type="component" value="Unassembled WGS sequence"/>
</dbReference>
<feature type="domain" description="Thioester reductase (TE)" evidence="3">
    <location>
        <begin position="66"/>
        <end position="236"/>
    </location>
</feature>
<proteinExistence type="inferred from homology"/>
<dbReference type="InterPro" id="IPR013120">
    <property type="entry name" value="FAR_NAD-bd"/>
</dbReference>
<dbReference type="Gene3D" id="3.40.50.720">
    <property type="entry name" value="NAD(P)-binding Rossmann-like Domain"/>
    <property type="match status" value="1"/>
</dbReference>
<comment type="caution">
    <text evidence="4">The sequence shown here is derived from an EMBL/GenBank/DDBJ whole genome shotgun (WGS) entry which is preliminary data.</text>
</comment>
<organism evidence="4 5">
    <name type="scientific">Streptomyces hazeniae</name>
    <dbReference type="NCBI Taxonomy" id="3075538"/>
    <lineage>
        <taxon>Bacteria</taxon>
        <taxon>Bacillati</taxon>
        <taxon>Actinomycetota</taxon>
        <taxon>Actinomycetes</taxon>
        <taxon>Kitasatosporales</taxon>
        <taxon>Streptomycetaceae</taxon>
        <taxon>Streptomyces</taxon>
    </lineage>
</organism>
<dbReference type="EMBL" id="JAVREQ010000015">
    <property type="protein sequence ID" value="MDT0380546.1"/>
    <property type="molecule type" value="Genomic_DNA"/>
</dbReference>
<dbReference type="InterPro" id="IPR051225">
    <property type="entry name" value="NAD(P)_epim/dehydratase"/>
</dbReference>
<dbReference type="Pfam" id="PF07993">
    <property type="entry name" value="NAD_binding_4"/>
    <property type="match status" value="1"/>
</dbReference>
<protein>
    <submittedName>
        <fullName evidence="4">SDR family oxidoreductase</fullName>
    </submittedName>
</protein>
<accession>A0ABU2NU80</accession>
<evidence type="ECO:0000256" key="1">
    <source>
        <dbReference type="ARBA" id="ARBA00007637"/>
    </source>
</evidence>
<dbReference type="RefSeq" id="WP_311674291.1">
    <property type="nucleotide sequence ID" value="NZ_JAVREQ010000015.1"/>
</dbReference>
<dbReference type="PANTHER" id="PTHR42687:SF1">
    <property type="entry name" value="L-THREONINE 3-DEHYDROGENASE, MITOCHONDRIAL"/>
    <property type="match status" value="1"/>
</dbReference>
<comment type="similarity">
    <text evidence="1">Belongs to the NAD(P)-dependent epimerase/dehydratase family.</text>
</comment>